<feature type="domain" description="Flavoprotein" evidence="1">
    <location>
        <begin position="9"/>
        <end position="168"/>
    </location>
</feature>
<accession>A0A315XWG0</accession>
<evidence type="ECO:0000259" key="1">
    <source>
        <dbReference type="Pfam" id="PF02441"/>
    </source>
</evidence>
<dbReference type="STRING" id="1265.SAMN02910280_0339"/>
<dbReference type="NCBIfam" id="NF006161">
    <property type="entry name" value="PRK08305.1"/>
    <property type="match status" value="1"/>
</dbReference>
<sequence length="199" mass="21418">MSDAFKGLRIGYAVTGSFCTFRRSFEQAEILAEYGAELIPVMSENAASLSTRFGSAEDNRRRLAEIAHRDVITDIAAAEPIGPKNMTDIMVVAPCTSNTAAKLAASITDTAVTMAVKSHLRGGKPVVLAIASNDSLMGSAKNIGELFNRKNYYFVPMVQDDCVNKPASLVAEFSMLPQAVEAALNGIQLRPIIYHSSDK</sequence>
<organism evidence="2 3">
    <name type="scientific">Ruminococcus flavefaciens</name>
    <dbReference type="NCBI Taxonomy" id="1265"/>
    <lineage>
        <taxon>Bacteria</taxon>
        <taxon>Bacillati</taxon>
        <taxon>Bacillota</taxon>
        <taxon>Clostridia</taxon>
        <taxon>Eubacteriales</taxon>
        <taxon>Oscillospiraceae</taxon>
        <taxon>Ruminococcus</taxon>
    </lineage>
</organism>
<dbReference type="RefSeq" id="WP_109726996.1">
    <property type="nucleotide sequence ID" value="NZ_QGDI01000009.1"/>
</dbReference>
<dbReference type="Pfam" id="PF02441">
    <property type="entry name" value="Flavoprotein"/>
    <property type="match status" value="1"/>
</dbReference>
<gene>
    <name evidence="2" type="ORF">IE37_02243</name>
</gene>
<dbReference type="GO" id="GO:0003824">
    <property type="term" value="F:catalytic activity"/>
    <property type="evidence" value="ECO:0007669"/>
    <property type="project" value="InterPro"/>
</dbReference>
<reference evidence="2 3" key="1">
    <citation type="submission" date="2018-05" db="EMBL/GenBank/DDBJ databases">
        <title>The Hungate 1000. A catalogue of reference genomes from the rumen microbiome.</title>
        <authorList>
            <person name="Kelly W."/>
        </authorList>
    </citation>
    <scope>NUCLEOTIDE SEQUENCE [LARGE SCALE GENOMIC DNA]</scope>
    <source>
        <strain evidence="2 3">SAb67</strain>
    </source>
</reference>
<evidence type="ECO:0000313" key="3">
    <source>
        <dbReference type="Proteomes" id="UP000245720"/>
    </source>
</evidence>
<comment type="caution">
    <text evidence="2">The sequence shown here is derived from an EMBL/GenBank/DDBJ whole genome shotgun (WGS) entry which is preliminary data.</text>
</comment>
<protein>
    <submittedName>
        <fullName evidence="2">Dipicolinate synthase subunit B</fullName>
    </submittedName>
</protein>
<dbReference type="OrthoDB" id="9792688at2"/>
<dbReference type="Proteomes" id="UP000245720">
    <property type="component" value="Unassembled WGS sequence"/>
</dbReference>
<dbReference type="SUPFAM" id="SSF52507">
    <property type="entry name" value="Homo-oligomeric flavin-containing Cys decarboxylases, HFCD"/>
    <property type="match status" value="1"/>
</dbReference>
<dbReference type="InterPro" id="IPR036551">
    <property type="entry name" value="Flavin_trans-like"/>
</dbReference>
<dbReference type="EMBL" id="QGDI01000009">
    <property type="protein sequence ID" value="PWJ11480.1"/>
    <property type="molecule type" value="Genomic_DNA"/>
</dbReference>
<dbReference type="AlphaFoldDB" id="A0A315XWG0"/>
<dbReference type="Gene3D" id="3.40.50.1950">
    <property type="entry name" value="Flavin prenyltransferase-like"/>
    <property type="match status" value="1"/>
</dbReference>
<evidence type="ECO:0000313" key="2">
    <source>
        <dbReference type="EMBL" id="PWJ11480.1"/>
    </source>
</evidence>
<name>A0A315XWG0_RUMFL</name>
<proteinExistence type="predicted"/>
<dbReference type="InterPro" id="IPR003382">
    <property type="entry name" value="Flavoprotein"/>
</dbReference>